<dbReference type="SMART" id="SM00220">
    <property type="entry name" value="S_TKc"/>
    <property type="match status" value="1"/>
</dbReference>
<organism evidence="7 8">
    <name type="scientific">Penicillium cataractarum</name>
    <dbReference type="NCBI Taxonomy" id="2100454"/>
    <lineage>
        <taxon>Eukaryota</taxon>
        <taxon>Fungi</taxon>
        <taxon>Dikarya</taxon>
        <taxon>Ascomycota</taxon>
        <taxon>Pezizomycotina</taxon>
        <taxon>Eurotiomycetes</taxon>
        <taxon>Eurotiomycetidae</taxon>
        <taxon>Eurotiales</taxon>
        <taxon>Aspergillaceae</taxon>
        <taxon>Penicillium</taxon>
    </lineage>
</organism>
<dbReference type="InterPro" id="IPR000719">
    <property type="entry name" value="Prot_kinase_dom"/>
</dbReference>
<dbReference type="Pfam" id="PF00069">
    <property type="entry name" value="Pkinase"/>
    <property type="match status" value="1"/>
</dbReference>
<keyword evidence="5" id="KW-0067">ATP-binding</keyword>
<dbReference type="SUPFAM" id="SSF56112">
    <property type="entry name" value="Protein kinase-like (PK-like)"/>
    <property type="match status" value="1"/>
</dbReference>
<dbReference type="Gene3D" id="1.10.510.10">
    <property type="entry name" value="Transferase(Phosphotransferase) domain 1"/>
    <property type="match status" value="1"/>
</dbReference>
<evidence type="ECO:0000256" key="2">
    <source>
        <dbReference type="ARBA" id="ARBA00022679"/>
    </source>
</evidence>
<dbReference type="InterPro" id="IPR011009">
    <property type="entry name" value="Kinase-like_dom_sf"/>
</dbReference>
<evidence type="ECO:0000313" key="8">
    <source>
        <dbReference type="Proteomes" id="UP001147782"/>
    </source>
</evidence>
<keyword evidence="1" id="KW-0723">Serine/threonine-protein kinase</keyword>
<name>A0A9W9UWX5_9EURO</name>
<feature type="domain" description="Protein kinase" evidence="6">
    <location>
        <begin position="1"/>
        <end position="280"/>
    </location>
</feature>
<reference evidence="7" key="2">
    <citation type="journal article" date="2023" name="IMA Fungus">
        <title>Comparative genomic study of the Penicillium genus elucidates a diverse pangenome and 15 lateral gene transfer events.</title>
        <authorList>
            <person name="Petersen C."/>
            <person name="Sorensen T."/>
            <person name="Nielsen M.R."/>
            <person name="Sondergaard T.E."/>
            <person name="Sorensen J.L."/>
            <person name="Fitzpatrick D.A."/>
            <person name="Frisvad J.C."/>
            <person name="Nielsen K.L."/>
        </authorList>
    </citation>
    <scope>NUCLEOTIDE SEQUENCE</scope>
    <source>
        <strain evidence="7">IBT 29864</strain>
    </source>
</reference>
<comment type="caution">
    <text evidence="7">The sequence shown here is derived from an EMBL/GenBank/DDBJ whole genome shotgun (WGS) entry which is preliminary data.</text>
</comment>
<evidence type="ECO:0000259" key="6">
    <source>
        <dbReference type="PROSITE" id="PS50011"/>
    </source>
</evidence>
<dbReference type="GO" id="GO:0043484">
    <property type="term" value="P:regulation of RNA splicing"/>
    <property type="evidence" value="ECO:0007669"/>
    <property type="project" value="TreeGrafter"/>
</dbReference>
<dbReference type="AlphaFoldDB" id="A0A9W9UWX5"/>
<gene>
    <name evidence="7" type="ORF">N7496_012092</name>
</gene>
<evidence type="ECO:0000256" key="3">
    <source>
        <dbReference type="ARBA" id="ARBA00022741"/>
    </source>
</evidence>
<dbReference type="GO" id="GO:0005524">
    <property type="term" value="F:ATP binding"/>
    <property type="evidence" value="ECO:0007669"/>
    <property type="project" value="UniProtKB-KW"/>
</dbReference>
<keyword evidence="4" id="KW-0418">Kinase</keyword>
<protein>
    <recommendedName>
        <fullName evidence="6">Protein kinase domain-containing protein</fullName>
    </recommendedName>
</protein>
<dbReference type="GeneID" id="81444184"/>
<dbReference type="RefSeq" id="XP_056550965.1">
    <property type="nucleotide sequence ID" value="XM_056705005.1"/>
</dbReference>
<dbReference type="GO" id="GO:0005634">
    <property type="term" value="C:nucleus"/>
    <property type="evidence" value="ECO:0007669"/>
    <property type="project" value="TreeGrafter"/>
</dbReference>
<dbReference type="OrthoDB" id="5979581at2759"/>
<dbReference type="PANTHER" id="PTHR45646">
    <property type="entry name" value="SERINE/THREONINE-PROTEIN KINASE DOA-RELATED"/>
    <property type="match status" value="1"/>
</dbReference>
<accession>A0A9W9UWX5</accession>
<dbReference type="GO" id="GO:0004674">
    <property type="term" value="F:protein serine/threonine kinase activity"/>
    <property type="evidence" value="ECO:0007669"/>
    <property type="project" value="UniProtKB-KW"/>
</dbReference>
<evidence type="ECO:0000256" key="1">
    <source>
        <dbReference type="ARBA" id="ARBA00022527"/>
    </source>
</evidence>
<dbReference type="PANTHER" id="PTHR45646:SF11">
    <property type="entry name" value="SERINE_THREONINE-PROTEIN KINASE DOA"/>
    <property type="match status" value="1"/>
</dbReference>
<proteinExistence type="predicted"/>
<dbReference type="Proteomes" id="UP001147782">
    <property type="component" value="Unassembled WGS sequence"/>
</dbReference>
<keyword evidence="3" id="KW-0547">Nucleotide-binding</keyword>
<evidence type="ECO:0000256" key="5">
    <source>
        <dbReference type="ARBA" id="ARBA00022840"/>
    </source>
</evidence>
<evidence type="ECO:0000313" key="7">
    <source>
        <dbReference type="EMBL" id="KAJ5359679.1"/>
    </source>
</evidence>
<dbReference type="PROSITE" id="PS50011">
    <property type="entry name" value="PROTEIN_KINASE_DOM"/>
    <property type="match status" value="1"/>
</dbReference>
<dbReference type="InterPro" id="IPR051175">
    <property type="entry name" value="CLK_kinases"/>
</dbReference>
<dbReference type="EMBL" id="JAPZBS010000009">
    <property type="protein sequence ID" value="KAJ5359679.1"/>
    <property type="molecule type" value="Genomic_DNA"/>
</dbReference>
<keyword evidence="2" id="KW-0808">Transferase</keyword>
<evidence type="ECO:0000256" key="4">
    <source>
        <dbReference type="ARBA" id="ARBA00022777"/>
    </source>
</evidence>
<reference evidence="7" key="1">
    <citation type="submission" date="2022-11" db="EMBL/GenBank/DDBJ databases">
        <authorList>
            <person name="Petersen C."/>
        </authorList>
    </citation>
    <scope>NUCLEOTIDE SEQUENCE</scope>
    <source>
        <strain evidence="7">IBT 29864</strain>
    </source>
</reference>
<sequence>MSSRQRKAATTDFDWNALVCKQKIQPITEDFAAATRERLQAIHANFQRYESLYSRHHIGINLILPPKDIKPDNIMQELNDNSVLDKFVQAELDKPSPRKVVDRQTIYLSRLFEPPKKFGRVLLCDFGSAVQGEEQRNHNAQPEIFRSPEVMLTADWSYPADIWNVGVMAWFLFEGDLLFTGQYPTLHRYITRAHLAEIIGLVGPPPLDLVQQGTRSSEFFDEDGNWKVDDVEIKRKRLEDLEQYLEGENKKDFLAFMRGTLQWRPEDQKNAAELLKDPWLNSWI</sequence>
<keyword evidence="8" id="KW-1185">Reference proteome</keyword>